<dbReference type="GO" id="GO:0005886">
    <property type="term" value="C:plasma membrane"/>
    <property type="evidence" value="ECO:0007669"/>
    <property type="project" value="TreeGrafter"/>
</dbReference>
<feature type="region of interest" description="Disordered" evidence="1">
    <location>
        <begin position="1"/>
        <end position="21"/>
    </location>
</feature>
<sequence>MASNRPLLIPSPTTPGTQDLPYTPDLVKSLSSSNPIIPAISRMDSTNLIDNSPSLPHITSFNSSSSLQSLSSIQSKASVPVPMRYGSRGADSEALSISQTEINDEDARLIHVNDAGKTNDKFEFAGNSIRTGKYSILTFLPRNLFEQFHRVAYIYFLVIAVLNQLPQLAVFGRAASIMPLAFVLLVTAVKDAYEDWRRHQSDQ</sequence>
<dbReference type="InterPro" id="IPR032631">
    <property type="entry name" value="P-type_ATPase_N"/>
</dbReference>
<dbReference type="InterPro" id="IPR023298">
    <property type="entry name" value="ATPase_P-typ_TM_dom_sf"/>
</dbReference>
<dbReference type="OrthoDB" id="377733at2759"/>
<dbReference type="EMBL" id="NKQK01000008">
    <property type="protein sequence ID" value="PSS24049.1"/>
    <property type="molecule type" value="Genomic_DNA"/>
</dbReference>
<reference evidence="3 4" key="1">
    <citation type="submission" date="2017-07" db="EMBL/GenBank/DDBJ databases">
        <title>An improved, manually edited Actinidia chinensis var. chinensis (kiwifruit) genome highlights the challenges associated with draft genomes and gene prediction in plants.</title>
        <authorList>
            <person name="Pilkington S."/>
            <person name="Crowhurst R."/>
            <person name="Hilario E."/>
            <person name="Nardozza S."/>
            <person name="Fraser L."/>
            <person name="Peng Y."/>
            <person name="Gunaseelan K."/>
            <person name="Simpson R."/>
            <person name="Tahir J."/>
            <person name="Deroles S."/>
            <person name="Templeton K."/>
            <person name="Luo Z."/>
            <person name="Davy M."/>
            <person name="Cheng C."/>
            <person name="Mcneilage M."/>
            <person name="Scaglione D."/>
            <person name="Liu Y."/>
            <person name="Zhang Q."/>
            <person name="Datson P."/>
            <person name="De Silva N."/>
            <person name="Gardiner S."/>
            <person name="Bassett H."/>
            <person name="Chagne D."/>
            <person name="Mccallum J."/>
            <person name="Dzierzon H."/>
            <person name="Deng C."/>
            <person name="Wang Y.-Y."/>
            <person name="Barron N."/>
            <person name="Manako K."/>
            <person name="Bowen J."/>
            <person name="Foster T."/>
            <person name="Erridge Z."/>
            <person name="Tiffin H."/>
            <person name="Waite C."/>
            <person name="Davies K."/>
            <person name="Grierson E."/>
            <person name="Laing W."/>
            <person name="Kirk R."/>
            <person name="Chen X."/>
            <person name="Wood M."/>
            <person name="Montefiori M."/>
            <person name="Brummell D."/>
            <person name="Schwinn K."/>
            <person name="Catanach A."/>
            <person name="Fullerton C."/>
            <person name="Li D."/>
            <person name="Meiyalaghan S."/>
            <person name="Nieuwenhuizen N."/>
            <person name="Read N."/>
            <person name="Prakash R."/>
            <person name="Hunter D."/>
            <person name="Zhang H."/>
            <person name="Mckenzie M."/>
            <person name="Knabel M."/>
            <person name="Harris A."/>
            <person name="Allan A."/>
            <person name="Chen A."/>
            <person name="Janssen B."/>
            <person name="Plunkett B."/>
            <person name="Dwamena C."/>
            <person name="Voogd C."/>
            <person name="Leif D."/>
            <person name="Lafferty D."/>
            <person name="Souleyre E."/>
            <person name="Varkonyi-Gasic E."/>
            <person name="Gambi F."/>
            <person name="Hanley J."/>
            <person name="Yao J.-L."/>
            <person name="Cheung J."/>
            <person name="David K."/>
            <person name="Warren B."/>
            <person name="Marsh K."/>
            <person name="Snowden K."/>
            <person name="Lin-Wang K."/>
            <person name="Brian L."/>
            <person name="Martinez-Sanchez M."/>
            <person name="Wang M."/>
            <person name="Ileperuma N."/>
            <person name="Macnee N."/>
            <person name="Campin R."/>
            <person name="Mcatee P."/>
            <person name="Drummond R."/>
            <person name="Espley R."/>
            <person name="Ireland H."/>
            <person name="Wu R."/>
            <person name="Atkinson R."/>
            <person name="Karunairetnam S."/>
            <person name="Bulley S."/>
            <person name="Chunkath S."/>
            <person name="Hanley Z."/>
            <person name="Storey R."/>
            <person name="Thrimawithana A."/>
            <person name="Thomson S."/>
            <person name="David C."/>
            <person name="Testolin R."/>
        </authorList>
    </citation>
    <scope>NUCLEOTIDE SEQUENCE [LARGE SCALE GENOMIC DNA]</scope>
    <source>
        <strain evidence="4">cv. Red5</strain>
        <tissue evidence="3">Young leaf</tissue>
    </source>
</reference>
<dbReference type="SUPFAM" id="SSF81665">
    <property type="entry name" value="Calcium ATPase, transmembrane domain M"/>
    <property type="match status" value="1"/>
</dbReference>
<keyword evidence="4" id="KW-1185">Reference proteome</keyword>
<evidence type="ECO:0000313" key="3">
    <source>
        <dbReference type="EMBL" id="PSS24049.1"/>
    </source>
</evidence>
<dbReference type="PANTHER" id="PTHR24092:SF91">
    <property type="entry name" value="PHOSPHOLIPID-TRANSPORTING ATPASE 1"/>
    <property type="match status" value="1"/>
</dbReference>
<evidence type="ECO:0000259" key="2">
    <source>
        <dbReference type="Pfam" id="PF16209"/>
    </source>
</evidence>
<dbReference type="Proteomes" id="UP000241394">
    <property type="component" value="Chromosome LG8"/>
</dbReference>
<dbReference type="AlphaFoldDB" id="A0A2R6R923"/>
<comment type="caution">
    <text evidence="3">The sequence shown here is derived from an EMBL/GenBank/DDBJ whole genome shotgun (WGS) entry which is preliminary data.</text>
</comment>
<dbReference type="GO" id="GO:0045332">
    <property type="term" value="P:phospholipid translocation"/>
    <property type="evidence" value="ECO:0007669"/>
    <property type="project" value="TreeGrafter"/>
</dbReference>
<gene>
    <name evidence="3" type="ORF">CEY00_Acc08926</name>
</gene>
<dbReference type="InParanoid" id="A0A2R6R923"/>
<evidence type="ECO:0000313" key="4">
    <source>
        <dbReference type="Proteomes" id="UP000241394"/>
    </source>
</evidence>
<reference evidence="4" key="2">
    <citation type="journal article" date="2018" name="BMC Genomics">
        <title>A manually annotated Actinidia chinensis var. chinensis (kiwifruit) genome highlights the challenges associated with draft genomes and gene prediction in plants.</title>
        <authorList>
            <person name="Pilkington S.M."/>
            <person name="Crowhurst R."/>
            <person name="Hilario E."/>
            <person name="Nardozza S."/>
            <person name="Fraser L."/>
            <person name="Peng Y."/>
            <person name="Gunaseelan K."/>
            <person name="Simpson R."/>
            <person name="Tahir J."/>
            <person name="Deroles S.C."/>
            <person name="Templeton K."/>
            <person name="Luo Z."/>
            <person name="Davy M."/>
            <person name="Cheng C."/>
            <person name="McNeilage M."/>
            <person name="Scaglione D."/>
            <person name="Liu Y."/>
            <person name="Zhang Q."/>
            <person name="Datson P."/>
            <person name="De Silva N."/>
            <person name="Gardiner S.E."/>
            <person name="Bassett H."/>
            <person name="Chagne D."/>
            <person name="McCallum J."/>
            <person name="Dzierzon H."/>
            <person name="Deng C."/>
            <person name="Wang Y.Y."/>
            <person name="Barron L."/>
            <person name="Manako K."/>
            <person name="Bowen J."/>
            <person name="Foster T.M."/>
            <person name="Erridge Z.A."/>
            <person name="Tiffin H."/>
            <person name="Waite C.N."/>
            <person name="Davies K.M."/>
            <person name="Grierson E.P."/>
            <person name="Laing W.A."/>
            <person name="Kirk R."/>
            <person name="Chen X."/>
            <person name="Wood M."/>
            <person name="Montefiori M."/>
            <person name="Brummell D.A."/>
            <person name="Schwinn K.E."/>
            <person name="Catanach A."/>
            <person name="Fullerton C."/>
            <person name="Li D."/>
            <person name="Meiyalaghan S."/>
            <person name="Nieuwenhuizen N."/>
            <person name="Read N."/>
            <person name="Prakash R."/>
            <person name="Hunter D."/>
            <person name="Zhang H."/>
            <person name="McKenzie M."/>
            <person name="Knabel M."/>
            <person name="Harris A."/>
            <person name="Allan A.C."/>
            <person name="Gleave A."/>
            <person name="Chen A."/>
            <person name="Janssen B.J."/>
            <person name="Plunkett B."/>
            <person name="Ampomah-Dwamena C."/>
            <person name="Voogd C."/>
            <person name="Leif D."/>
            <person name="Lafferty D."/>
            <person name="Souleyre E.J.F."/>
            <person name="Varkonyi-Gasic E."/>
            <person name="Gambi F."/>
            <person name="Hanley J."/>
            <person name="Yao J.L."/>
            <person name="Cheung J."/>
            <person name="David K.M."/>
            <person name="Warren B."/>
            <person name="Marsh K."/>
            <person name="Snowden K.C."/>
            <person name="Lin-Wang K."/>
            <person name="Brian L."/>
            <person name="Martinez-Sanchez M."/>
            <person name="Wang M."/>
            <person name="Ileperuma N."/>
            <person name="Macnee N."/>
            <person name="Campin R."/>
            <person name="McAtee P."/>
            <person name="Drummond R.S.M."/>
            <person name="Espley R.V."/>
            <person name="Ireland H.S."/>
            <person name="Wu R."/>
            <person name="Atkinson R.G."/>
            <person name="Karunairetnam S."/>
            <person name="Bulley S."/>
            <person name="Chunkath S."/>
            <person name="Hanley Z."/>
            <person name="Storey R."/>
            <person name="Thrimawithana A.H."/>
            <person name="Thomson S."/>
            <person name="David C."/>
            <person name="Testolin R."/>
            <person name="Huang H."/>
            <person name="Hellens R.P."/>
            <person name="Schaffer R.J."/>
        </authorList>
    </citation>
    <scope>NUCLEOTIDE SEQUENCE [LARGE SCALE GENOMIC DNA]</scope>
    <source>
        <strain evidence="4">cv. Red5</strain>
    </source>
</reference>
<accession>A0A2R6R923</accession>
<name>A0A2R6R923_ACTCC</name>
<protein>
    <submittedName>
        <fullName evidence="3">Phospholipid-transporting ATPase</fullName>
    </submittedName>
</protein>
<feature type="non-terminal residue" evidence="3">
    <location>
        <position position="203"/>
    </location>
</feature>
<proteinExistence type="predicted"/>
<dbReference type="STRING" id="1590841.A0A2R6R923"/>
<organism evidence="3 4">
    <name type="scientific">Actinidia chinensis var. chinensis</name>
    <name type="common">Chinese soft-hair kiwi</name>
    <dbReference type="NCBI Taxonomy" id="1590841"/>
    <lineage>
        <taxon>Eukaryota</taxon>
        <taxon>Viridiplantae</taxon>
        <taxon>Streptophyta</taxon>
        <taxon>Embryophyta</taxon>
        <taxon>Tracheophyta</taxon>
        <taxon>Spermatophyta</taxon>
        <taxon>Magnoliopsida</taxon>
        <taxon>eudicotyledons</taxon>
        <taxon>Gunneridae</taxon>
        <taxon>Pentapetalae</taxon>
        <taxon>asterids</taxon>
        <taxon>Ericales</taxon>
        <taxon>Actinidiaceae</taxon>
        <taxon>Actinidia</taxon>
    </lineage>
</organism>
<feature type="domain" description="P-type ATPase N-terminal" evidence="2">
    <location>
        <begin position="110"/>
        <end position="176"/>
    </location>
</feature>
<evidence type="ECO:0000256" key="1">
    <source>
        <dbReference type="SAM" id="MobiDB-lite"/>
    </source>
</evidence>
<dbReference type="Pfam" id="PF16209">
    <property type="entry name" value="PhoLip_ATPase_N"/>
    <property type="match status" value="1"/>
</dbReference>
<dbReference type="GO" id="GO:0140326">
    <property type="term" value="F:ATPase-coupled intramembrane lipid transporter activity"/>
    <property type="evidence" value="ECO:0007669"/>
    <property type="project" value="TreeGrafter"/>
</dbReference>
<dbReference type="PANTHER" id="PTHR24092">
    <property type="entry name" value="PROBABLE PHOSPHOLIPID-TRANSPORTING ATPASE"/>
    <property type="match status" value="1"/>
</dbReference>
<dbReference type="Gramene" id="PSS24049">
    <property type="protein sequence ID" value="PSS24049"/>
    <property type="gene ID" value="CEY00_Acc08926"/>
</dbReference>